<gene>
    <name evidence="2" type="ORF">COX35_02445</name>
</gene>
<name>A0A2G9YY32_9BACT</name>
<feature type="transmembrane region" description="Helical" evidence="1">
    <location>
        <begin position="7"/>
        <end position="26"/>
    </location>
</feature>
<keyword evidence="1" id="KW-1133">Transmembrane helix</keyword>
<dbReference type="Proteomes" id="UP000229952">
    <property type="component" value="Unassembled WGS sequence"/>
</dbReference>
<sequence length="108" mass="12299">MIMIKKTLFFILIFYILTLIQTAFLVHFNVSGITPNFVLITVIFINLFSPSHWQKAFSAVIGGFYLDIFSLNNAGGFFGFYTLILLGLSLFLKIILGKYVRLPVIQKI</sequence>
<keyword evidence="1" id="KW-0812">Transmembrane</keyword>
<evidence type="ECO:0000313" key="2">
    <source>
        <dbReference type="EMBL" id="PIP24127.1"/>
    </source>
</evidence>
<keyword evidence="1" id="KW-0472">Membrane</keyword>
<evidence type="ECO:0000313" key="3">
    <source>
        <dbReference type="Proteomes" id="UP000229952"/>
    </source>
</evidence>
<reference evidence="2 3" key="1">
    <citation type="submission" date="2017-09" db="EMBL/GenBank/DDBJ databases">
        <title>Depth-based differentiation of microbial function through sediment-hosted aquifers and enrichment of novel symbionts in the deep terrestrial subsurface.</title>
        <authorList>
            <person name="Probst A.J."/>
            <person name="Ladd B."/>
            <person name="Jarett J.K."/>
            <person name="Geller-Mcgrath D.E."/>
            <person name="Sieber C.M."/>
            <person name="Emerson J.B."/>
            <person name="Anantharaman K."/>
            <person name="Thomas B.C."/>
            <person name="Malmstrom R."/>
            <person name="Stieglmeier M."/>
            <person name="Klingl A."/>
            <person name="Woyke T."/>
            <person name="Ryan C.M."/>
            <person name="Banfield J.F."/>
        </authorList>
    </citation>
    <scope>NUCLEOTIDE SEQUENCE [LARGE SCALE GENOMIC DNA]</scope>
    <source>
        <strain evidence="2">CG23_combo_of_CG06-09_8_20_14_all_37_18</strain>
    </source>
</reference>
<evidence type="ECO:0008006" key="4">
    <source>
        <dbReference type="Google" id="ProtNLM"/>
    </source>
</evidence>
<proteinExistence type="predicted"/>
<feature type="transmembrane region" description="Helical" evidence="1">
    <location>
        <begin position="78"/>
        <end position="96"/>
    </location>
</feature>
<dbReference type="AlphaFoldDB" id="A0A2G9YY32"/>
<organism evidence="2 3">
    <name type="scientific">Candidatus Nealsonbacteria bacterium CG23_combo_of_CG06-09_8_20_14_all_37_18</name>
    <dbReference type="NCBI Taxonomy" id="1974720"/>
    <lineage>
        <taxon>Bacteria</taxon>
        <taxon>Candidatus Nealsoniibacteriota</taxon>
    </lineage>
</organism>
<comment type="caution">
    <text evidence="2">The sequence shown here is derived from an EMBL/GenBank/DDBJ whole genome shotgun (WGS) entry which is preliminary data.</text>
</comment>
<evidence type="ECO:0000256" key="1">
    <source>
        <dbReference type="SAM" id="Phobius"/>
    </source>
</evidence>
<dbReference type="EMBL" id="PCRQ01000065">
    <property type="protein sequence ID" value="PIP24127.1"/>
    <property type="molecule type" value="Genomic_DNA"/>
</dbReference>
<accession>A0A2G9YY32</accession>
<protein>
    <recommendedName>
        <fullName evidence="4">Rod shape-determining protein MreD</fullName>
    </recommendedName>
</protein>